<dbReference type="SUPFAM" id="SSF50346">
    <property type="entry name" value="PRC-barrel domain"/>
    <property type="match status" value="1"/>
</dbReference>
<dbReference type="InterPro" id="IPR002676">
    <property type="entry name" value="RimM_N"/>
</dbReference>
<evidence type="ECO:0000256" key="4">
    <source>
        <dbReference type="ARBA" id="ARBA00023186"/>
    </source>
</evidence>
<dbReference type="Pfam" id="PF01782">
    <property type="entry name" value="RimM"/>
    <property type="match status" value="1"/>
</dbReference>
<accession>A0A1G7TUE7</accession>
<dbReference type="Pfam" id="PF24986">
    <property type="entry name" value="PRC_RimM"/>
    <property type="match status" value="1"/>
</dbReference>
<comment type="subunit">
    <text evidence="5">Binds ribosomal protein uS19.</text>
</comment>
<dbReference type="InterPro" id="IPR036976">
    <property type="entry name" value="RimM_N_sf"/>
</dbReference>
<dbReference type="SUPFAM" id="SSF50447">
    <property type="entry name" value="Translation proteins"/>
    <property type="match status" value="1"/>
</dbReference>
<dbReference type="Gene3D" id="2.40.30.60">
    <property type="entry name" value="RimM"/>
    <property type="match status" value="1"/>
</dbReference>
<dbReference type="Proteomes" id="UP000199045">
    <property type="component" value="Unassembled WGS sequence"/>
</dbReference>
<comment type="subcellular location">
    <subcellularLocation>
        <location evidence="5">Cytoplasm</location>
    </subcellularLocation>
</comment>
<evidence type="ECO:0000259" key="6">
    <source>
        <dbReference type="Pfam" id="PF01782"/>
    </source>
</evidence>
<keyword evidence="4 5" id="KW-0143">Chaperone</keyword>
<gene>
    <name evidence="5" type="primary">rimM</name>
    <name evidence="8" type="ORF">SAMN04488121_10489</name>
</gene>
<dbReference type="HAMAP" id="MF_00014">
    <property type="entry name" value="Ribosome_mat_RimM"/>
    <property type="match status" value="1"/>
</dbReference>
<keyword evidence="1 5" id="KW-0963">Cytoplasm</keyword>
<dbReference type="AlphaFoldDB" id="A0A1G7TUE7"/>
<sequence>MKGKYLYANISLFPSRKGRVSHMNNYFSIGKLVSVFGLQGELILKHSLGKKTSLPGVEALFLEERKNSFIPYFVQKTSVKDHEHVFVKLEGIDTKEAARKLVQVPVYLGEDDFKKQAASSSPLSMLGYAVHDKQQGELGVIEEVIEMPMQVLVKVMFREKEMLLPLNEQSLVKVDKKHQIVHVDLPEGLLDIYLE</sequence>
<comment type="function">
    <text evidence="5">An accessory protein needed during the final step in the assembly of 30S ribosomal subunit, possibly for assembly of the head region. Essential for efficient processing of 16S rRNA. May be needed both before and after RbfA during the maturation of 16S rRNA. It has affinity for free ribosomal 30S subunits but not for 70S ribosomes.</text>
</comment>
<keyword evidence="2 5" id="KW-0690">Ribosome biogenesis</keyword>
<evidence type="ECO:0000259" key="7">
    <source>
        <dbReference type="Pfam" id="PF24986"/>
    </source>
</evidence>
<keyword evidence="3 5" id="KW-0698">rRNA processing</keyword>
<dbReference type="GO" id="GO:0006364">
    <property type="term" value="P:rRNA processing"/>
    <property type="evidence" value="ECO:0007669"/>
    <property type="project" value="UniProtKB-UniRule"/>
</dbReference>
<evidence type="ECO:0000256" key="1">
    <source>
        <dbReference type="ARBA" id="ARBA00022490"/>
    </source>
</evidence>
<dbReference type="GO" id="GO:0005840">
    <property type="term" value="C:ribosome"/>
    <property type="evidence" value="ECO:0007669"/>
    <property type="project" value="InterPro"/>
</dbReference>
<proteinExistence type="inferred from homology"/>
<evidence type="ECO:0000256" key="2">
    <source>
        <dbReference type="ARBA" id="ARBA00022517"/>
    </source>
</evidence>
<evidence type="ECO:0000313" key="8">
    <source>
        <dbReference type="EMBL" id="SDG38868.1"/>
    </source>
</evidence>
<evidence type="ECO:0000256" key="3">
    <source>
        <dbReference type="ARBA" id="ARBA00022552"/>
    </source>
</evidence>
<dbReference type="Gene3D" id="2.30.30.240">
    <property type="entry name" value="PRC-barrel domain"/>
    <property type="match status" value="1"/>
</dbReference>
<dbReference type="InterPro" id="IPR011961">
    <property type="entry name" value="RimM"/>
</dbReference>
<dbReference type="InterPro" id="IPR056792">
    <property type="entry name" value="PRC_RimM"/>
</dbReference>
<dbReference type="GO" id="GO:0005737">
    <property type="term" value="C:cytoplasm"/>
    <property type="evidence" value="ECO:0007669"/>
    <property type="project" value="UniProtKB-SubCell"/>
</dbReference>
<organism evidence="8 9">
    <name type="scientific">Chitinophaga filiformis</name>
    <name type="common">Myxococcus filiformis</name>
    <name type="synonym">Flexibacter filiformis</name>
    <dbReference type="NCBI Taxonomy" id="104663"/>
    <lineage>
        <taxon>Bacteria</taxon>
        <taxon>Pseudomonadati</taxon>
        <taxon>Bacteroidota</taxon>
        <taxon>Chitinophagia</taxon>
        <taxon>Chitinophagales</taxon>
        <taxon>Chitinophagaceae</taxon>
        <taxon>Chitinophaga</taxon>
    </lineage>
</organism>
<evidence type="ECO:0000313" key="9">
    <source>
        <dbReference type="Proteomes" id="UP000199045"/>
    </source>
</evidence>
<dbReference type="InterPro" id="IPR011033">
    <property type="entry name" value="PRC_barrel-like_sf"/>
</dbReference>
<name>A0A1G7TUE7_CHIFI</name>
<dbReference type="PANTHER" id="PTHR33692:SF1">
    <property type="entry name" value="RIBOSOME MATURATION FACTOR RIMM"/>
    <property type="match status" value="1"/>
</dbReference>
<dbReference type="InterPro" id="IPR009000">
    <property type="entry name" value="Transl_B-barrel_sf"/>
</dbReference>
<comment type="domain">
    <text evidence="5">The PRC barrel domain binds ribosomal protein uS19.</text>
</comment>
<reference evidence="8 9" key="1">
    <citation type="submission" date="2016-10" db="EMBL/GenBank/DDBJ databases">
        <authorList>
            <person name="de Groot N.N."/>
        </authorList>
    </citation>
    <scope>NUCLEOTIDE SEQUENCE [LARGE SCALE GENOMIC DNA]</scope>
    <source>
        <strain evidence="8 9">DSM 527</strain>
    </source>
</reference>
<dbReference type="GO" id="GO:0043022">
    <property type="term" value="F:ribosome binding"/>
    <property type="evidence" value="ECO:0007669"/>
    <property type="project" value="InterPro"/>
</dbReference>
<feature type="domain" description="RimM N-terminal" evidence="6">
    <location>
        <begin position="29"/>
        <end position="110"/>
    </location>
</feature>
<dbReference type="NCBIfam" id="TIGR02273">
    <property type="entry name" value="16S_RimM"/>
    <property type="match status" value="1"/>
</dbReference>
<evidence type="ECO:0000256" key="5">
    <source>
        <dbReference type="HAMAP-Rule" id="MF_00014"/>
    </source>
</evidence>
<comment type="similarity">
    <text evidence="5">Belongs to the RimM family.</text>
</comment>
<dbReference type="STRING" id="104663.SAMN04488121_10489"/>
<dbReference type="EMBL" id="FNBN01000004">
    <property type="protein sequence ID" value="SDG38868.1"/>
    <property type="molecule type" value="Genomic_DNA"/>
</dbReference>
<dbReference type="GO" id="GO:0042274">
    <property type="term" value="P:ribosomal small subunit biogenesis"/>
    <property type="evidence" value="ECO:0007669"/>
    <property type="project" value="UniProtKB-UniRule"/>
</dbReference>
<dbReference type="PANTHER" id="PTHR33692">
    <property type="entry name" value="RIBOSOME MATURATION FACTOR RIMM"/>
    <property type="match status" value="1"/>
</dbReference>
<protein>
    <recommendedName>
        <fullName evidence="5">Ribosome maturation factor RimM</fullName>
    </recommendedName>
</protein>
<feature type="domain" description="Ribosome maturation factor RimM PRC barrel" evidence="7">
    <location>
        <begin position="126"/>
        <end position="189"/>
    </location>
</feature>